<dbReference type="RefSeq" id="WP_243318871.1">
    <property type="nucleotide sequence ID" value="NZ_JALGCL010000001.1"/>
</dbReference>
<evidence type="ECO:0000256" key="1">
    <source>
        <dbReference type="ARBA" id="ARBA00023125"/>
    </source>
</evidence>
<dbReference type="InterPro" id="IPR011010">
    <property type="entry name" value="DNA_brk_join_enz"/>
</dbReference>
<evidence type="ECO:0000313" key="4">
    <source>
        <dbReference type="EMBL" id="MCJ0824806.1"/>
    </source>
</evidence>
<dbReference type="SUPFAM" id="SSF56349">
    <property type="entry name" value="DNA breaking-rejoining enzymes"/>
    <property type="match status" value="1"/>
</dbReference>
<proteinExistence type="predicted"/>
<accession>A0ABT0A1E2</accession>
<organism evidence="4 5">
    <name type="scientific">Cognatiluteimonas sedimenti</name>
    <dbReference type="NCBI Taxonomy" id="2927791"/>
    <lineage>
        <taxon>Bacteria</taxon>
        <taxon>Pseudomonadati</taxon>
        <taxon>Pseudomonadota</taxon>
        <taxon>Gammaproteobacteria</taxon>
        <taxon>Lysobacterales</taxon>
        <taxon>Lysobacteraceae</taxon>
        <taxon>Cognatiluteimonas</taxon>
    </lineage>
</organism>
<dbReference type="Proteomes" id="UP001165423">
    <property type="component" value="Unassembled WGS sequence"/>
</dbReference>
<name>A0ABT0A1E2_9GAMM</name>
<dbReference type="InterPro" id="IPR013762">
    <property type="entry name" value="Integrase-like_cat_sf"/>
</dbReference>
<dbReference type="EMBL" id="JALGCL010000001">
    <property type="protein sequence ID" value="MCJ0824806.1"/>
    <property type="molecule type" value="Genomic_DNA"/>
</dbReference>
<keyword evidence="2" id="KW-0233">DNA recombination</keyword>
<dbReference type="SUPFAM" id="SSF47823">
    <property type="entry name" value="lambda integrase-like, N-terminal domain"/>
    <property type="match status" value="1"/>
</dbReference>
<dbReference type="InterPro" id="IPR010998">
    <property type="entry name" value="Integrase_recombinase_N"/>
</dbReference>
<keyword evidence="1" id="KW-0238">DNA-binding</keyword>
<dbReference type="Gene3D" id="1.10.443.10">
    <property type="entry name" value="Intergrase catalytic core"/>
    <property type="match status" value="1"/>
</dbReference>
<dbReference type="Gene3D" id="1.10.150.130">
    <property type="match status" value="1"/>
</dbReference>
<evidence type="ECO:0008006" key="6">
    <source>
        <dbReference type="Google" id="ProtNLM"/>
    </source>
</evidence>
<gene>
    <name evidence="4" type="ORF">MQC88_02340</name>
</gene>
<comment type="caution">
    <text evidence="4">The sequence shown here is derived from an EMBL/GenBank/DDBJ whole genome shotgun (WGS) entry which is preliminary data.</text>
</comment>
<keyword evidence="5" id="KW-1185">Reference proteome</keyword>
<reference evidence="4 5" key="1">
    <citation type="submission" date="2022-03" db="EMBL/GenBank/DDBJ databases">
        <title>Luteimonas soily sp. nov., a novel bacterium isolated from the soil.</title>
        <authorList>
            <person name="Zhang X."/>
        </authorList>
    </citation>
    <scope>NUCLEOTIDE SEQUENCE [LARGE SCALE GENOMIC DNA]</scope>
    <source>
        <strain evidence="4 5">50</strain>
    </source>
</reference>
<evidence type="ECO:0000256" key="3">
    <source>
        <dbReference type="SAM" id="MobiDB-lite"/>
    </source>
</evidence>
<evidence type="ECO:0000313" key="5">
    <source>
        <dbReference type="Proteomes" id="UP001165423"/>
    </source>
</evidence>
<evidence type="ECO:0000256" key="2">
    <source>
        <dbReference type="ARBA" id="ARBA00023172"/>
    </source>
</evidence>
<feature type="region of interest" description="Disordered" evidence="3">
    <location>
        <begin position="16"/>
        <end position="35"/>
    </location>
</feature>
<protein>
    <recommendedName>
        <fullName evidence="6">Integrase</fullName>
    </recommendedName>
</protein>
<sequence length="468" mass="51652">MSYSTKVSGKRVNLLAAAASRDSHPGPSKAAGKLDAVEKTHAFAEARRVMDEARDPERGARQRPEGRLAAANLRLFFAGTVNGDAAQTSASNFVVPKSMVPLMPSYAQRGHMESLSDRLGAVFALAYQRCTGQTLPDELSASLQQELCRGLGLRTRRSLATYLRHWMGWWHAQKRSGLAGTPAAIEAYIAHQDKEGTLPALVGPRVWAIGRVLGVLSWPDPAAEPVVRRVRRASGYANETRKLQPRLVTPLGWQQIQGTISLTNQYSAEEVRTLAALLLCYETMARNDQIFGFKFEGKWIVPPASRNDLCRLRKGGMIHLQPDSRGKGKRSVHLSQATMAWLERSILLWPGEGGPLFRAKGGGAWTSARWKHAFRRFMEGQHLHAYSPSSMRLGKARDLLQQGAHVLDVQEAAGWCVTGPVLRILPRSGGVNLKGDQTEDENAFRVPDRLRMPRDMHTGDLFGHLAHG</sequence>